<dbReference type="Proteomes" id="UP000194632">
    <property type="component" value="Unassembled WGS sequence"/>
</dbReference>
<evidence type="ECO:0000313" key="3">
    <source>
        <dbReference type="Proteomes" id="UP000194632"/>
    </source>
</evidence>
<name>A0A243QEW6_9ACTN</name>
<reference evidence="2 3" key="1">
    <citation type="submission" date="2017-05" db="EMBL/GenBank/DDBJ databases">
        <title>Biotechnological potential of actinobacteria isolated from South African environments.</title>
        <authorList>
            <person name="Le Roes-Hill M."/>
            <person name="Prins A."/>
            <person name="Durrell K.A."/>
        </authorList>
    </citation>
    <scope>NUCLEOTIDE SEQUENCE [LARGE SCALE GENOMIC DNA]</scope>
    <source>
        <strain evidence="2">BS2</strain>
    </source>
</reference>
<keyword evidence="1" id="KW-0812">Transmembrane</keyword>
<feature type="transmembrane region" description="Helical" evidence="1">
    <location>
        <begin position="84"/>
        <end position="105"/>
    </location>
</feature>
<proteinExistence type="predicted"/>
<evidence type="ECO:0000256" key="1">
    <source>
        <dbReference type="SAM" id="Phobius"/>
    </source>
</evidence>
<feature type="transmembrane region" description="Helical" evidence="1">
    <location>
        <begin position="170"/>
        <end position="189"/>
    </location>
</feature>
<dbReference type="STRING" id="417102.CA982_03270"/>
<dbReference type="PANTHER" id="PTHR37314">
    <property type="entry name" value="SLR0142 PROTEIN"/>
    <property type="match status" value="1"/>
</dbReference>
<feature type="transmembrane region" description="Helical" evidence="1">
    <location>
        <begin position="196"/>
        <end position="213"/>
    </location>
</feature>
<dbReference type="RefSeq" id="WP_086533928.1">
    <property type="nucleotide sequence ID" value="NZ_NGFO01000003.1"/>
</dbReference>
<gene>
    <name evidence="2" type="ORF">CA982_03270</name>
</gene>
<comment type="caution">
    <text evidence="2">The sequence shown here is derived from an EMBL/GenBank/DDBJ whole genome shotgun (WGS) entry which is preliminary data.</text>
</comment>
<keyword evidence="3" id="KW-1185">Reference proteome</keyword>
<dbReference type="Pfam" id="PF06912">
    <property type="entry name" value="DUF1275"/>
    <property type="match status" value="1"/>
</dbReference>
<dbReference type="EMBL" id="NGFO01000003">
    <property type="protein sequence ID" value="OUC80231.1"/>
    <property type="molecule type" value="Genomic_DNA"/>
</dbReference>
<keyword evidence="1" id="KW-0472">Membrane</keyword>
<sequence>MTTSTSLRFALLITAACGFLDSYTYLSRGGVFANAQTGNVILLALNLSERHWYQATGHLWPILAFLVGVVLAVHVKAGRFDRLLVYPIRVTMALQVLILVVIGFVPTSVPHSFVTIPISFITAMQIELFRNIGDLNYIAVATTGNLMRLVEAGYGVTVDRTPDARTALAVYGRLVGAFAGGALVGAVCTQLLGGRAAWVPAGFLAVTLLLFVIDERGDPSPTVGS</sequence>
<accession>A0A243QEW6</accession>
<evidence type="ECO:0000313" key="2">
    <source>
        <dbReference type="EMBL" id="OUC80231.1"/>
    </source>
</evidence>
<dbReference type="InterPro" id="IPR010699">
    <property type="entry name" value="DUF1275"/>
</dbReference>
<feature type="transmembrane region" description="Helical" evidence="1">
    <location>
        <begin position="57"/>
        <end position="77"/>
    </location>
</feature>
<keyword evidence="1" id="KW-1133">Transmembrane helix</keyword>
<dbReference type="OrthoDB" id="7057004at2"/>
<dbReference type="AlphaFoldDB" id="A0A243QEW6"/>
<dbReference type="PANTHER" id="PTHR37314:SF4">
    <property type="entry name" value="UPF0700 TRANSMEMBRANE PROTEIN YOAK"/>
    <property type="match status" value="1"/>
</dbReference>
<organism evidence="2 3">
    <name type="scientific">Gordonia lacunae</name>
    <dbReference type="NCBI Taxonomy" id="417102"/>
    <lineage>
        <taxon>Bacteria</taxon>
        <taxon>Bacillati</taxon>
        <taxon>Actinomycetota</taxon>
        <taxon>Actinomycetes</taxon>
        <taxon>Mycobacteriales</taxon>
        <taxon>Gordoniaceae</taxon>
        <taxon>Gordonia</taxon>
    </lineage>
</organism>
<protein>
    <submittedName>
        <fullName evidence="2">DUF1275 family protein</fullName>
    </submittedName>
</protein>